<reference evidence="7" key="1">
    <citation type="submission" date="2021-04" db="EMBL/GenBank/DDBJ databases">
        <title>First draft genome resource for Brassicaceae pathogens Fusarium oxysporum f. sp. raphani and Fusarium oxysporum f. sp. rapae.</title>
        <authorList>
            <person name="Asai S."/>
        </authorList>
    </citation>
    <scope>NUCLEOTIDE SEQUENCE</scope>
    <source>
        <strain evidence="7">Tf1208</strain>
    </source>
</reference>
<evidence type="ECO:0000259" key="6">
    <source>
        <dbReference type="Pfam" id="PF05699"/>
    </source>
</evidence>
<comment type="subcellular location">
    <subcellularLocation>
        <location evidence="1">Nucleus</location>
    </subcellularLocation>
</comment>
<evidence type="ECO:0000256" key="4">
    <source>
        <dbReference type="ARBA" id="ARBA00022833"/>
    </source>
</evidence>
<gene>
    <name evidence="7" type="ORF">Forpe1208_v016488</name>
</gene>
<comment type="caution">
    <text evidence="7">The sequence shown here is derived from an EMBL/GenBank/DDBJ whole genome shotgun (WGS) entry which is preliminary data.</text>
</comment>
<dbReference type="InterPro" id="IPR008906">
    <property type="entry name" value="HATC_C_dom"/>
</dbReference>
<dbReference type="PANTHER" id="PTHR46481">
    <property type="entry name" value="ZINC FINGER BED DOMAIN-CONTAINING PROTEIN 4"/>
    <property type="match status" value="1"/>
</dbReference>
<dbReference type="GO" id="GO:0005634">
    <property type="term" value="C:nucleus"/>
    <property type="evidence" value="ECO:0007669"/>
    <property type="project" value="UniProtKB-SubCell"/>
</dbReference>
<dbReference type="InterPro" id="IPR052035">
    <property type="entry name" value="ZnF_BED_domain_contain"/>
</dbReference>
<dbReference type="GO" id="GO:0008270">
    <property type="term" value="F:zinc ion binding"/>
    <property type="evidence" value="ECO:0007669"/>
    <property type="project" value="UniProtKB-KW"/>
</dbReference>
<proteinExistence type="predicted"/>
<accession>A0A8J5NEZ6</accession>
<keyword evidence="3" id="KW-0863">Zinc-finger</keyword>
<dbReference type="Pfam" id="PF05699">
    <property type="entry name" value="Dimer_Tnp_hAT"/>
    <property type="match status" value="1"/>
</dbReference>
<dbReference type="EMBL" id="JAELUQ010000015">
    <property type="protein sequence ID" value="KAG7403231.1"/>
    <property type="molecule type" value="Genomic_DNA"/>
</dbReference>
<dbReference type="Proteomes" id="UP000694050">
    <property type="component" value="Unassembled WGS sequence"/>
</dbReference>
<sequence length="454" mass="53507">MFQQEHHKALGEDSLTQDDWDVLRLTADFLQPFWQATLAQQKKWSSLDQLLYHMDILLKHFEDAKKKYSDNQRLIHSIHMGWFVLDKYYFKTDETPVYSAALLLHPSKRLKYLRQNWHEDWHDGAINKARQIWAQYKDIPVASTPEEPPEIQMTAYDKLALSLDVTEACGHEDELERFINGSPCKIAVSPLAWWTREEQRMEFPRLHKMAINVLSIAPMSDKAERVFSGARRTISFDRARLGAETIEMTECLGNWNKNDLIREVHYCLLGCLLFKEVQKDEINRAATLKLRSKKPLKLIIDNDTRWLSQLYMIRRALRLKTSIELLLIKYKAQWEDENRSKKTGQVTQAKLAKKPRILRDENQLTDKDWEVLYHLEAILTVFETVVKTLEGDGHIRRRKQGWTGSYGNIWDVVLGYELLLNTLEEYKQLAADFPDPEHFRIGINLAWDKLDEYY</sequence>
<keyword evidence="4" id="KW-0862">Zinc</keyword>
<evidence type="ECO:0000256" key="1">
    <source>
        <dbReference type="ARBA" id="ARBA00004123"/>
    </source>
</evidence>
<evidence type="ECO:0000256" key="3">
    <source>
        <dbReference type="ARBA" id="ARBA00022771"/>
    </source>
</evidence>
<evidence type="ECO:0000313" key="7">
    <source>
        <dbReference type="EMBL" id="KAG7403231.1"/>
    </source>
</evidence>
<dbReference type="GO" id="GO:0046983">
    <property type="term" value="F:protein dimerization activity"/>
    <property type="evidence" value="ECO:0007669"/>
    <property type="project" value="InterPro"/>
</dbReference>
<organism evidence="7 8">
    <name type="scientific">Fusarium oxysporum f. sp. rapae</name>
    <dbReference type="NCBI Taxonomy" id="485398"/>
    <lineage>
        <taxon>Eukaryota</taxon>
        <taxon>Fungi</taxon>
        <taxon>Dikarya</taxon>
        <taxon>Ascomycota</taxon>
        <taxon>Pezizomycotina</taxon>
        <taxon>Sordariomycetes</taxon>
        <taxon>Hypocreomycetidae</taxon>
        <taxon>Hypocreales</taxon>
        <taxon>Nectriaceae</taxon>
        <taxon>Fusarium</taxon>
        <taxon>Fusarium oxysporum species complex</taxon>
    </lineage>
</organism>
<keyword evidence="5" id="KW-0539">Nucleus</keyword>
<evidence type="ECO:0000256" key="5">
    <source>
        <dbReference type="ARBA" id="ARBA00023242"/>
    </source>
</evidence>
<evidence type="ECO:0000313" key="8">
    <source>
        <dbReference type="Proteomes" id="UP000694050"/>
    </source>
</evidence>
<keyword evidence="2" id="KW-0479">Metal-binding</keyword>
<dbReference type="PANTHER" id="PTHR46481:SF10">
    <property type="entry name" value="ZINC FINGER BED DOMAIN-CONTAINING PROTEIN 39"/>
    <property type="match status" value="1"/>
</dbReference>
<protein>
    <recommendedName>
        <fullName evidence="6">HAT C-terminal dimerisation domain-containing protein</fullName>
    </recommendedName>
</protein>
<feature type="domain" description="HAT C-terminal dimerisation" evidence="6">
    <location>
        <begin position="187"/>
        <end position="255"/>
    </location>
</feature>
<dbReference type="AlphaFoldDB" id="A0A8J5NEZ6"/>
<evidence type="ECO:0000256" key="2">
    <source>
        <dbReference type="ARBA" id="ARBA00022723"/>
    </source>
</evidence>
<name>A0A8J5NEZ6_FUSOX</name>